<evidence type="ECO:0000313" key="2">
    <source>
        <dbReference type="Proteomes" id="UP001196413"/>
    </source>
</evidence>
<dbReference type="AlphaFoldDB" id="A0AAD5MS59"/>
<keyword evidence="2" id="KW-1185">Reference proteome</keyword>
<accession>A0AAD5MS59</accession>
<proteinExistence type="predicted"/>
<name>A0AAD5MS59_PARTN</name>
<comment type="caution">
    <text evidence="1">The sequence shown here is derived from an EMBL/GenBank/DDBJ whole genome shotgun (WGS) entry which is preliminary data.</text>
</comment>
<dbReference type="Proteomes" id="UP001196413">
    <property type="component" value="Unassembled WGS sequence"/>
</dbReference>
<reference evidence="1" key="1">
    <citation type="submission" date="2021-06" db="EMBL/GenBank/DDBJ databases">
        <title>Parelaphostrongylus tenuis whole genome reference sequence.</title>
        <authorList>
            <person name="Garwood T.J."/>
            <person name="Larsen P.A."/>
            <person name="Fountain-Jones N.M."/>
            <person name="Garbe J.R."/>
            <person name="Macchietto M.G."/>
            <person name="Kania S.A."/>
            <person name="Gerhold R.W."/>
            <person name="Richards J.E."/>
            <person name="Wolf T.M."/>
        </authorList>
    </citation>
    <scope>NUCLEOTIDE SEQUENCE</scope>
    <source>
        <strain evidence="1">MNPRO001-30</strain>
        <tissue evidence="1">Meninges</tissue>
    </source>
</reference>
<dbReference type="EMBL" id="JAHQIW010004800">
    <property type="protein sequence ID" value="KAJ1363780.1"/>
    <property type="molecule type" value="Genomic_DNA"/>
</dbReference>
<evidence type="ECO:0000313" key="1">
    <source>
        <dbReference type="EMBL" id="KAJ1363780.1"/>
    </source>
</evidence>
<sequence length="83" mass="9834">MIALKRLRLEALEEQIDNCTLLLDERDRSVVFPPIHKIRPQTVISTLERLQNMTEKSGEREITRLKHILNRPLISIIQFQNRC</sequence>
<gene>
    <name evidence="1" type="ORF">KIN20_023715</name>
</gene>
<organism evidence="1 2">
    <name type="scientific">Parelaphostrongylus tenuis</name>
    <name type="common">Meningeal worm</name>
    <dbReference type="NCBI Taxonomy" id="148309"/>
    <lineage>
        <taxon>Eukaryota</taxon>
        <taxon>Metazoa</taxon>
        <taxon>Ecdysozoa</taxon>
        <taxon>Nematoda</taxon>
        <taxon>Chromadorea</taxon>
        <taxon>Rhabditida</taxon>
        <taxon>Rhabditina</taxon>
        <taxon>Rhabditomorpha</taxon>
        <taxon>Strongyloidea</taxon>
        <taxon>Metastrongylidae</taxon>
        <taxon>Parelaphostrongylus</taxon>
    </lineage>
</organism>
<protein>
    <submittedName>
        <fullName evidence="1">Uncharacterized protein</fullName>
    </submittedName>
</protein>